<keyword evidence="1" id="KW-0472">Membrane</keyword>
<name>A0A2K8KHI2_9MOLU</name>
<reference evidence="2 3" key="1">
    <citation type="submission" date="2017-11" db="EMBL/GenBank/DDBJ databases">
        <title>Complete genome sequence of Spiroplasma clarkii CN-5 (DSM 19994).</title>
        <authorList>
            <person name="Tsai Y.-M."/>
            <person name="Chang A."/>
            <person name="Lo W.-S."/>
            <person name="Kuo C.-H."/>
        </authorList>
    </citation>
    <scope>NUCLEOTIDE SEQUENCE [LARGE SCALE GENOMIC DNA]</scope>
    <source>
        <strain evidence="2 3">CN-5</strain>
    </source>
</reference>
<gene>
    <name evidence="2" type="ORF">SCLAR_v1c08290</name>
</gene>
<accession>A0A2K8KHI2</accession>
<evidence type="ECO:0000313" key="3">
    <source>
        <dbReference type="Proteomes" id="UP000231179"/>
    </source>
</evidence>
<dbReference type="EMBL" id="CP024870">
    <property type="protein sequence ID" value="ATX71137.1"/>
    <property type="molecule type" value="Genomic_DNA"/>
</dbReference>
<keyword evidence="1" id="KW-1133">Transmembrane helix</keyword>
<organism evidence="2 3">
    <name type="scientific">Spiroplasma clarkii</name>
    <dbReference type="NCBI Taxonomy" id="2139"/>
    <lineage>
        <taxon>Bacteria</taxon>
        <taxon>Bacillati</taxon>
        <taxon>Mycoplasmatota</taxon>
        <taxon>Mollicutes</taxon>
        <taxon>Entomoplasmatales</taxon>
        <taxon>Spiroplasmataceae</taxon>
        <taxon>Spiroplasma</taxon>
    </lineage>
</organism>
<dbReference type="Proteomes" id="UP000231179">
    <property type="component" value="Chromosome"/>
</dbReference>
<evidence type="ECO:0000313" key="2">
    <source>
        <dbReference type="EMBL" id="ATX71137.1"/>
    </source>
</evidence>
<feature type="transmembrane region" description="Helical" evidence="1">
    <location>
        <begin position="6"/>
        <end position="25"/>
    </location>
</feature>
<evidence type="ECO:0000256" key="1">
    <source>
        <dbReference type="SAM" id="Phobius"/>
    </source>
</evidence>
<dbReference type="AlphaFoldDB" id="A0A2K8KHI2"/>
<feature type="transmembrane region" description="Helical" evidence="1">
    <location>
        <begin position="37"/>
        <end position="62"/>
    </location>
</feature>
<keyword evidence="3" id="KW-1185">Reference proteome</keyword>
<keyword evidence="1" id="KW-0812">Transmembrane</keyword>
<protein>
    <submittedName>
        <fullName evidence="2">Uncharacterized protein</fullName>
    </submittedName>
</protein>
<proteinExistence type="predicted"/>
<sequence>MFNALVIVGGIFLAIPFIVWLYCRFQTKIRHNHKHWYKYLILISSLLGITLFIVCFVVAFVIY</sequence>